<gene>
    <name evidence="3" type="ORF">GCM10023258_10940</name>
</gene>
<proteinExistence type="predicted"/>
<evidence type="ECO:0000313" key="4">
    <source>
        <dbReference type="Proteomes" id="UP001500427"/>
    </source>
</evidence>
<name>A0ABP9J5Q1_9MICO</name>
<feature type="transmembrane region" description="Helical" evidence="2">
    <location>
        <begin position="70"/>
        <end position="90"/>
    </location>
</feature>
<reference evidence="4" key="1">
    <citation type="journal article" date="2019" name="Int. J. Syst. Evol. Microbiol.">
        <title>The Global Catalogue of Microorganisms (GCM) 10K type strain sequencing project: providing services to taxonomists for standard genome sequencing and annotation.</title>
        <authorList>
            <consortium name="The Broad Institute Genomics Platform"/>
            <consortium name="The Broad Institute Genome Sequencing Center for Infectious Disease"/>
            <person name="Wu L."/>
            <person name="Ma J."/>
        </authorList>
    </citation>
    <scope>NUCLEOTIDE SEQUENCE [LARGE SCALE GENOMIC DNA]</scope>
    <source>
        <strain evidence="4">JCM 17687</strain>
    </source>
</reference>
<feature type="compositionally biased region" description="Gly residues" evidence="1">
    <location>
        <begin position="349"/>
        <end position="361"/>
    </location>
</feature>
<sequence>MTSVAAPPSPPARTVTLLVLGAVAAALAAALGSPMATAVIGLILFGILHNLLEIRYVVGRFPGVLGRPFLDLLVGLITGIVVCRLLVGVVGRPAQLAEVVLGYAILALAAQRGLRGRRRHAAWLVIAVAALASLSFPAYHFVVLTHLHNVVPLVFLWEWSRRIASRRWRRSFRAVQLLWVLVVPAVLLSGLLDGSLGTDPGIVRSVVGDGQSVLAASAPPGEAATVLGMRVLAVFAFMQTMHYVVWVALMPRVAPDASAAFEARAPWLTGPRLWAAGFVAAALFAVLFGLDFTQGKAVYAALASYHAYLELPVLLALLAGGAAWSQAPASSGGRAAGTPTGSGRDGAAPVGGGGGGGGGSQGLDLRPETAPAVTLDPELGP</sequence>
<feature type="region of interest" description="Disordered" evidence="1">
    <location>
        <begin position="329"/>
        <end position="381"/>
    </location>
</feature>
<keyword evidence="2" id="KW-0812">Transmembrane</keyword>
<feature type="transmembrane region" description="Helical" evidence="2">
    <location>
        <begin position="273"/>
        <end position="293"/>
    </location>
</feature>
<feature type="transmembrane region" description="Helical" evidence="2">
    <location>
        <begin position="305"/>
        <end position="324"/>
    </location>
</feature>
<feature type="transmembrane region" description="Helical" evidence="2">
    <location>
        <begin position="96"/>
        <end position="114"/>
    </location>
</feature>
<feature type="transmembrane region" description="Helical" evidence="2">
    <location>
        <begin position="172"/>
        <end position="192"/>
    </location>
</feature>
<keyword evidence="4" id="KW-1185">Reference proteome</keyword>
<evidence type="ECO:0000313" key="3">
    <source>
        <dbReference type="EMBL" id="GAA5021509.1"/>
    </source>
</evidence>
<protein>
    <recommendedName>
        <fullName evidence="5">Beta-carotene 15,15'-monooxygenase</fullName>
    </recommendedName>
</protein>
<feature type="transmembrane region" description="Helical" evidence="2">
    <location>
        <begin position="227"/>
        <end position="249"/>
    </location>
</feature>
<keyword evidence="2" id="KW-1133">Transmembrane helix</keyword>
<comment type="caution">
    <text evidence="3">The sequence shown here is derived from an EMBL/GenBank/DDBJ whole genome shotgun (WGS) entry which is preliminary data.</text>
</comment>
<evidence type="ECO:0000256" key="2">
    <source>
        <dbReference type="SAM" id="Phobius"/>
    </source>
</evidence>
<keyword evidence="2" id="KW-0472">Membrane</keyword>
<accession>A0ABP9J5Q1</accession>
<feature type="transmembrane region" description="Helical" evidence="2">
    <location>
        <begin position="121"/>
        <end position="137"/>
    </location>
</feature>
<organism evidence="3 4">
    <name type="scientific">Terrabacter aeriphilus</name>
    <dbReference type="NCBI Taxonomy" id="515662"/>
    <lineage>
        <taxon>Bacteria</taxon>
        <taxon>Bacillati</taxon>
        <taxon>Actinomycetota</taxon>
        <taxon>Actinomycetes</taxon>
        <taxon>Micrococcales</taxon>
        <taxon>Intrasporangiaceae</taxon>
        <taxon>Terrabacter</taxon>
    </lineage>
</organism>
<dbReference type="RefSeq" id="WP_345506440.1">
    <property type="nucleotide sequence ID" value="NZ_BAABIW010000009.1"/>
</dbReference>
<evidence type="ECO:0008006" key="5">
    <source>
        <dbReference type="Google" id="ProtNLM"/>
    </source>
</evidence>
<evidence type="ECO:0000256" key="1">
    <source>
        <dbReference type="SAM" id="MobiDB-lite"/>
    </source>
</evidence>
<dbReference type="EMBL" id="BAABIW010000009">
    <property type="protein sequence ID" value="GAA5021509.1"/>
    <property type="molecule type" value="Genomic_DNA"/>
</dbReference>
<dbReference type="Proteomes" id="UP001500427">
    <property type="component" value="Unassembled WGS sequence"/>
</dbReference>